<proteinExistence type="predicted"/>
<dbReference type="SMART" id="SM01097">
    <property type="entry name" value="CPSase_sm_chain"/>
    <property type="match status" value="1"/>
</dbReference>
<dbReference type="EMBL" id="AGNL01002624">
    <property type="protein sequence ID" value="EJK75977.1"/>
    <property type="molecule type" value="Genomic_DNA"/>
</dbReference>
<dbReference type="FunFam" id="3.50.30.20:FF:000002">
    <property type="entry name" value="Carbamoyl-phosphate synthase 1, mitochondrial"/>
    <property type="match status" value="1"/>
</dbReference>
<dbReference type="InterPro" id="IPR002474">
    <property type="entry name" value="CarbamoylP_synth_ssu_N"/>
</dbReference>
<keyword evidence="3" id="KW-1185">Reference proteome</keyword>
<evidence type="ECO:0000313" key="2">
    <source>
        <dbReference type="EMBL" id="EJK75977.1"/>
    </source>
</evidence>
<sequence>MAGGLESLDSRKEAITHTILSLQRKRQGELAHLYLADGSAPITGRSFGAPTSAKGEVVFNTGMVGYPEALTDPSYRGQILVLTFPLIGNYGVPDTELRDAYGLPEYFESNQIHIAGLVVSGYSWEHSHWAAHQALSKWLKDNGIPGIYGVDTRALTKKIREMGALLGNLVVVSDGGVT</sequence>
<gene>
    <name evidence="2" type="ORF">THAOC_02284</name>
</gene>
<dbReference type="Gene3D" id="3.50.30.20">
    <property type="entry name" value="Carbamoyl-phosphate synthase small subunit, N-terminal domain"/>
    <property type="match status" value="1"/>
</dbReference>
<dbReference type="Pfam" id="PF00988">
    <property type="entry name" value="CPSase_sm_chain"/>
    <property type="match status" value="1"/>
</dbReference>
<protein>
    <recommendedName>
        <fullName evidence="1">Carbamoyl-phosphate synthase small subunit N-terminal domain-containing protein</fullName>
    </recommendedName>
</protein>
<feature type="domain" description="Carbamoyl-phosphate synthase small subunit N-terminal" evidence="1">
    <location>
        <begin position="29"/>
        <end position="170"/>
    </location>
</feature>
<accession>K0TQF9</accession>
<reference evidence="2 3" key="1">
    <citation type="journal article" date="2012" name="Genome Biol.">
        <title>Genome and low-iron response of an oceanic diatom adapted to chronic iron limitation.</title>
        <authorList>
            <person name="Lommer M."/>
            <person name="Specht M."/>
            <person name="Roy A.S."/>
            <person name="Kraemer L."/>
            <person name="Andreson R."/>
            <person name="Gutowska M.A."/>
            <person name="Wolf J."/>
            <person name="Bergner S.V."/>
            <person name="Schilhabel M.B."/>
            <person name="Klostermeier U.C."/>
            <person name="Beiko R.G."/>
            <person name="Rosenstiel P."/>
            <person name="Hippler M."/>
            <person name="Laroche J."/>
        </authorList>
    </citation>
    <scope>NUCLEOTIDE SEQUENCE [LARGE SCALE GENOMIC DNA]</scope>
    <source>
        <strain evidence="2 3">CCMP1005</strain>
    </source>
</reference>
<organism evidence="2 3">
    <name type="scientific">Thalassiosira oceanica</name>
    <name type="common">Marine diatom</name>
    <dbReference type="NCBI Taxonomy" id="159749"/>
    <lineage>
        <taxon>Eukaryota</taxon>
        <taxon>Sar</taxon>
        <taxon>Stramenopiles</taxon>
        <taxon>Ochrophyta</taxon>
        <taxon>Bacillariophyta</taxon>
        <taxon>Coscinodiscophyceae</taxon>
        <taxon>Thalassiosirophycidae</taxon>
        <taxon>Thalassiosirales</taxon>
        <taxon>Thalassiosiraceae</taxon>
        <taxon>Thalassiosira</taxon>
    </lineage>
</organism>
<dbReference type="AlphaFoldDB" id="K0TQF9"/>
<evidence type="ECO:0000259" key="1">
    <source>
        <dbReference type="SMART" id="SM01097"/>
    </source>
</evidence>
<dbReference type="Proteomes" id="UP000266841">
    <property type="component" value="Unassembled WGS sequence"/>
</dbReference>
<comment type="caution">
    <text evidence="2">The sequence shown here is derived from an EMBL/GenBank/DDBJ whole genome shotgun (WGS) entry which is preliminary data.</text>
</comment>
<dbReference type="SUPFAM" id="SSF52021">
    <property type="entry name" value="Carbamoyl phosphate synthetase, small subunit N-terminal domain"/>
    <property type="match status" value="1"/>
</dbReference>
<name>K0TQF9_THAOC</name>
<dbReference type="eggNOG" id="KOG0370">
    <property type="taxonomic scope" value="Eukaryota"/>
</dbReference>
<evidence type="ECO:0000313" key="3">
    <source>
        <dbReference type="Proteomes" id="UP000266841"/>
    </source>
</evidence>
<dbReference type="OrthoDB" id="200819at2759"/>
<dbReference type="InterPro" id="IPR036480">
    <property type="entry name" value="CarbP_synth_ssu_N_sf"/>
</dbReference>